<protein>
    <submittedName>
        <fullName evidence="2">Uncharacterized protein</fullName>
    </submittedName>
</protein>
<gene>
    <name evidence="2" type="ORF">P153DRAFT_405909</name>
</gene>
<proteinExistence type="predicted"/>
<keyword evidence="3" id="KW-1185">Reference proteome</keyword>
<dbReference type="Proteomes" id="UP000799771">
    <property type="component" value="Unassembled WGS sequence"/>
</dbReference>
<feature type="region of interest" description="Disordered" evidence="1">
    <location>
        <begin position="219"/>
        <end position="238"/>
    </location>
</feature>
<evidence type="ECO:0000313" key="3">
    <source>
        <dbReference type="Proteomes" id="UP000799771"/>
    </source>
</evidence>
<dbReference type="OrthoDB" id="10599204at2759"/>
<name>A0A6A6A937_9PLEO</name>
<dbReference type="RefSeq" id="XP_033522094.1">
    <property type="nucleotide sequence ID" value="XM_033672025.1"/>
</dbReference>
<reference evidence="2" key="1">
    <citation type="journal article" date="2020" name="Stud. Mycol.">
        <title>101 Dothideomycetes genomes: a test case for predicting lifestyles and emergence of pathogens.</title>
        <authorList>
            <person name="Haridas S."/>
            <person name="Albert R."/>
            <person name="Binder M."/>
            <person name="Bloem J."/>
            <person name="Labutti K."/>
            <person name="Salamov A."/>
            <person name="Andreopoulos B."/>
            <person name="Baker S."/>
            <person name="Barry K."/>
            <person name="Bills G."/>
            <person name="Bluhm B."/>
            <person name="Cannon C."/>
            <person name="Castanera R."/>
            <person name="Culley D."/>
            <person name="Daum C."/>
            <person name="Ezra D."/>
            <person name="Gonzalez J."/>
            <person name="Henrissat B."/>
            <person name="Kuo A."/>
            <person name="Liang C."/>
            <person name="Lipzen A."/>
            <person name="Lutzoni F."/>
            <person name="Magnuson J."/>
            <person name="Mondo S."/>
            <person name="Nolan M."/>
            <person name="Ohm R."/>
            <person name="Pangilinan J."/>
            <person name="Park H.-J."/>
            <person name="Ramirez L."/>
            <person name="Alfaro M."/>
            <person name="Sun H."/>
            <person name="Tritt A."/>
            <person name="Yoshinaga Y."/>
            <person name="Zwiers L.-H."/>
            <person name="Turgeon B."/>
            <person name="Goodwin S."/>
            <person name="Spatafora J."/>
            <person name="Crous P."/>
            <person name="Grigoriev I."/>
        </authorList>
    </citation>
    <scope>NUCLEOTIDE SEQUENCE</scope>
    <source>
        <strain evidence="2">CBS 119687</strain>
    </source>
</reference>
<accession>A0A6A6A937</accession>
<dbReference type="AlphaFoldDB" id="A0A6A6A937"/>
<dbReference type="GeneID" id="54412457"/>
<evidence type="ECO:0000256" key="1">
    <source>
        <dbReference type="SAM" id="MobiDB-lite"/>
    </source>
</evidence>
<evidence type="ECO:0000313" key="2">
    <source>
        <dbReference type="EMBL" id="KAF2127705.1"/>
    </source>
</evidence>
<organism evidence="2 3">
    <name type="scientific">Dothidotthia symphoricarpi CBS 119687</name>
    <dbReference type="NCBI Taxonomy" id="1392245"/>
    <lineage>
        <taxon>Eukaryota</taxon>
        <taxon>Fungi</taxon>
        <taxon>Dikarya</taxon>
        <taxon>Ascomycota</taxon>
        <taxon>Pezizomycotina</taxon>
        <taxon>Dothideomycetes</taxon>
        <taxon>Pleosporomycetidae</taxon>
        <taxon>Pleosporales</taxon>
        <taxon>Dothidotthiaceae</taxon>
        <taxon>Dothidotthia</taxon>
    </lineage>
</organism>
<dbReference type="EMBL" id="ML977510">
    <property type="protein sequence ID" value="KAF2127705.1"/>
    <property type="molecule type" value="Genomic_DNA"/>
</dbReference>
<sequence length="238" mass="25641">MRRSGSLAGPEQPWAKVIVVVAVPSSDFPVSGPDRRIRAIPCITSWHGVWRSPGAVLERQQNKSVRQASQYYPECAAGRVLPLATRAGALAVSPAIHGGCRRQGRPKACFEDNRETVKDTPTRDTMQRTMYMPAGPGKAIMSSLTTARRECSATTPTTTTSKHGRKYIHVDRLCHFSPDAPDMAIRVSLCGVLTGTCSPAAVGGCRTMHVAVSARPSIKRVLSHDGGPGVDGDHRRHP</sequence>